<dbReference type="KEGG" id="bdr:105229763"/>
<dbReference type="RefSeq" id="XP_011208500.2">
    <property type="nucleotide sequence ID" value="XM_011210198.4"/>
</dbReference>
<dbReference type="EMBL" id="GAKP01016938">
    <property type="protein sequence ID" value="JAC42014.1"/>
    <property type="molecule type" value="Transcribed_RNA"/>
</dbReference>
<name>A0A034VHM7_BACDO</name>
<sequence>MDSHNDDILRPLSEDEFKELLQLYREKYGEQNFHYLLMYNQNKWNEQLKNLNCKVKTGEVDEWLSFRKDFYTYRNGDFRKYGTYVSLHYDIMQSVSFHSWEPSQTEILKCLRETKLIKWREGPLLTNVDLEFCDEVKKIALANGASVQRARLCIFLILEHEKAAISALESLKDGYTVKNLNANNASLVHEVWPNKKEGSLAYVRGLITLNQTAGIYRVSDGELVAWAFQNDFSGLGILQVLPTEQRKGFGAFLAAYLCKQVTTVEKVDLSAWIVSENFKSKALLDKLGFEAVAKAEWIQLNKA</sequence>
<dbReference type="GO" id="GO:0016747">
    <property type="term" value="F:acyltransferase activity, transferring groups other than amino-acyl groups"/>
    <property type="evidence" value="ECO:0007669"/>
    <property type="project" value="InterPro"/>
</dbReference>
<proteinExistence type="predicted"/>
<dbReference type="InterPro" id="IPR013653">
    <property type="entry name" value="GCN5-like_dom"/>
</dbReference>
<dbReference type="GeneID" id="105229763"/>
<dbReference type="Gene3D" id="3.40.630.30">
    <property type="match status" value="2"/>
</dbReference>
<dbReference type="SUPFAM" id="SSF55729">
    <property type="entry name" value="Acyl-CoA N-acyltransferases (Nat)"/>
    <property type="match status" value="1"/>
</dbReference>
<protein>
    <recommendedName>
        <fullName evidence="4">N-acetyltransferase domain-containing protein</fullName>
    </recommendedName>
</protein>
<dbReference type="Pfam" id="PF18713">
    <property type="entry name" value="DUF5645"/>
    <property type="match status" value="1"/>
</dbReference>
<evidence type="ECO:0008006" key="4">
    <source>
        <dbReference type="Google" id="ProtNLM"/>
    </source>
</evidence>
<feature type="domain" description="GCN5-related N-acetyltransferase Rv2170-like" evidence="1">
    <location>
        <begin position="214"/>
        <end position="298"/>
    </location>
</feature>
<accession>A0A034VHM7</accession>
<dbReference type="PANTHER" id="PTHR20958:SF10">
    <property type="entry name" value="GH05617P-RELATED"/>
    <property type="match status" value="1"/>
</dbReference>
<evidence type="ECO:0000313" key="3">
    <source>
        <dbReference type="EMBL" id="JAC42014.1"/>
    </source>
</evidence>
<feature type="domain" description="DUF5645" evidence="2">
    <location>
        <begin position="8"/>
        <end position="138"/>
    </location>
</feature>
<dbReference type="InterPro" id="IPR041506">
    <property type="entry name" value="DUF5645"/>
</dbReference>
<evidence type="ECO:0000259" key="2">
    <source>
        <dbReference type="Pfam" id="PF18713"/>
    </source>
</evidence>
<evidence type="ECO:0000259" key="1">
    <source>
        <dbReference type="Pfam" id="PF08445"/>
    </source>
</evidence>
<dbReference type="AlphaFoldDB" id="A0A034VHM7"/>
<organism evidence="3">
    <name type="scientific">Bactrocera dorsalis</name>
    <name type="common">Oriental fruit fly</name>
    <name type="synonym">Dacus dorsalis</name>
    <dbReference type="NCBI Taxonomy" id="27457"/>
    <lineage>
        <taxon>Eukaryota</taxon>
        <taxon>Metazoa</taxon>
        <taxon>Ecdysozoa</taxon>
        <taxon>Arthropoda</taxon>
        <taxon>Hexapoda</taxon>
        <taxon>Insecta</taxon>
        <taxon>Pterygota</taxon>
        <taxon>Neoptera</taxon>
        <taxon>Endopterygota</taxon>
        <taxon>Diptera</taxon>
        <taxon>Brachycera</taxon>
        <taxon>Muscomorpha</taxon>
        <taxon>Tephritoidea</taxon>
        <taxon>Tephritidae</taxon>
        <taxon>Bactrocera</taxon>
        <taxon>Bactrocera</taxon>
    </lineage>
</organism>
<dbReference type="PANTHER" id="PTHR20958">
    <property type="entry name" value="GLYCINE N-ACYLTRANSFERASE-LIKE PROTEIN"/>
    <property type="match status" value="1"/>
</dbReference>
<dbReference type="InterPro" id="IPR053225">
    <property type="entry name" value="Acyl-CoA_N-acyltransferase"/>
</dbReference>
<dbReference type="Pfam" id="PF08445">
    <property type="entry name" value="FR47"/>
    <property type="match status" value="1"/>
</dbReference>
<dbReference type="InterPro" id="IPR016181">
    <property type="entry name" value="Acyl_CoA_acyltransferase"/>
</dbReference>
<reference evidence="3" key="1">
    <citation type="journal article" date="2014" name="BMC Genomics">
        <title>Characterizing the developmental transcriptome of the oriental fruit fly, Bactrocera dorsalis (Diptera: Tephritidae) through comparative genomic analysis with Drosophila melanogaster utilizing modENCODE datasets.</title>
        <authorList>
            <person name="Geib S.M."/>
            <person name="Calla B."/>
            <person name="Hall B."/>
            <person name="Hou S."/>
            <person name="Manoukis N.C."/>
        </authorList>
    </citation>
    <scope>NUCLEOTIDE SEQUENCE</scope>
    <source>
        <strain evidence="3">Punador</strain>
    </source>
</reference>
<dbReference type="OrthoDB" id="61870at2759"/>